<keyword evidence="12" id="KW-0482">Metalloprotease</keyword>
<feature type="region of interest" description="Disordered" evidence="15">
    <location>
        <begin position="399"/>
        <end position="446"/>
    </location>
</feature>
<dbReference type="Pfam" id="PF02163">
    <property type="entry name" value="Peptidase_M50"/>
    <property type="match status" value="1"/>
</dbReference>
<evidence type="ECO:0000256" key="14">
    <source>
        <dbReference type="ARBA" id="ARBA00023136"/>
    </source>
</evidence>
<evidence type="ECO:0000256" key="7">
    <source>
        <dbReference type="ARBA" id="ARBA00022723"/>
    </source>
</evidence>
<reference evidence="19" key="1">
    <citation type="journal article" date="2019" name="Int. J. Syst. Evol. Microbiol.">
        <title>The Global Catalogue of Microorganisms (GCM) 10K type strain sequencing project: providing services to taxonomists for standard genome sequencing and annotation.</title>
        <authorList>
            <consortium name="The Broad Institute Genomics Platform"/>
            <consortium name="The Broad Institute Genome Sequencing Center for Infectious Disease"/>
            <person name="Wu L."/>
            <person name="Ma J."/>
        </authorList>
    </citation>
    <scope>NUCLEOTIDE SEQUENCE [LARGE SCALE GENOMIC DNA]</scope>
    <source>
        <strain evidence="19">JCM 17983</strain>
    </source>
</reference>
<feature type="transmembrane region" description="Helical" evidence="16">
    <location>
        <begin position="105"/>
        <end position="123"/>
    </location>
</feature>
<dbReference type="PANTHER" id="PTHR39188:SF3">
    <property type="entry name" value="STAGE IV SPORULATION PROTEIN FB"/>
    <property type="match status" value="1"/>
</dbReference>
<evidence type="ECO:0000256" key="15">
    <source>
        <dbReference type="SAM" id="MobiDB-lite"/>
    </source>
</evidence>
<evidence type="ECO:0000256" key="11">
    <source>
        <dbReference type="ARBA" id="ARBA00022989"/>
    </source>
</evidence>
<evidence type="ECO:0000256" key="13">
    <source>
        <dbReference type="ARBA" id="ARBA00023122"/>
    </source>
</evidence>
<sequence length="446" mass="45336">MLRRPRPGGGRPDALAASVSAVTAGHARRHPRPGPGMVPLGRVAGVPVAAHWSVLGIVALLAIVMARSELPLLAPGQGSLAYALAGVSVALLLMASLLAHEVAHALVARASGVGIEGITLWLLGGTTRMRGEPERPGPELRIAAVGPVVSAALAGLFGLVAVLTRPVVADLVHAVLAELALVNIVLAVFNLLPAAPLDGGRVLRAALWARRGDRWAAAITAAHAGRVLAALLVAGGVVLALGAGPGGLWLALIGWFVGVAAVEEERRARQGRALDGITVGEAATAAPVVVAADGSPAALVAAAGTPRAAIAGVLLTDPAGEPAGYVPPARLRLLGGGRDDRRARRPAPVPASRLTTVRPGDALARFLGDLAVPQGRLVVVDDGTVIGTVSRTEVEDLLRHAATSSPGPPATPSDTTPRRVPAPDAPPPPDWWWHGGPRRPRREPGA</sequence>
<keyword evidence="13" id="KW-0129">CBS domain</keyword>
<dbReference type="EMBL" id="BAABHQ010000009">
    <property type="protein sequence ID" value="GAA4880558.1"/>
    <property type="molecule type" value="Genomic_DNA"/>
</dbReference>
<evidence type="ECO:0000256" key="8">
    <source>
        <dbReference type="ARBA" id="ARBA00022737"/>
    </source>
</evidence>
<evidence type="ECO:0000256" key="2">
    <source>
        <dbReference type="ARBA" id="ARBA00004651"/>
    </source>
</evidence>
<feature type="transmembrane region" description="Helical" evidence="16">
    <location>
        <begin position="246"/>
        <end position="262"/>
    </location>
</feature>
<name>A0ABP9EK26_9PSEU</name>
<keyword evidence="14 16" id="KW-0472">Membrane</keyword>
<evidence type="ECO:0000313" key="18">
    <source>
        <dbReference type="EMBL" id="GAA4880558.1"/>
    </source>
</evidence>
<feature type="transmembrane region" description="Helical" evidence="16">
    <location>
        <begin position="144"/>
        <end position="165"/>
    </location>
</feature>
<evidence type="ECO:0000256" key="6">
    <source>
        <dbReference type="ARBA" id="ARBA00022692"/>
    </source>
</evidence>
<feature type="transmembrane region" description="Helical" evidence="16">
    <location>
        <begin position="78"/>
        <end position="99"/>
    </location>
</feature>
<protein>
    <submittedName>
        <fullName evidence="18">Site-2 protease family protein</fullName>
    </submittedName>
</protein>
<dbReference type="GO" id="GO:0008233">
    <property type="term" value="F:peptidase activity"/>
    <property type="evidence" value="ECO:0007669"/>
    <property type="project" value="UniProtKB-KW"/>
</dbReference>
<dbReference type="InterPro" id="IPR016483">
    <property type="entry name" value="UCP006404_Pept_M50_CBS"/>
</dbReference>
<evidence type="ECO:0000256" key="5">
    <source>
        <dbReference type="ARBA" id="ARBA00022670"/>
    </source>
</evidence>
<evidence type="ECO:0000256" key="12">
    <source>
        <dbReference type="ARBA" id="ARBA00023049"/>
    </source>
</evidence>
<dbReference type="GO" id="GO:0006508">
    <property type="term" value="P:proteolysis"/>
    <property type="evidence" value="ECO:0007669"/>
    <property type="project" value="UniProtKB-KW"/>
</dbReference>
<dbReference type="PANTHER" id="PTHR39188">
    <property type="entry name" value="MEMBRANE-ASSOCIATED ZINC METALLOPROTEASE M50B"/>
    <property type="match status" value="1"/>
</dbReference>
<accession>A0ABP9EK26</accession>
<evidence type="ECO:0000259" key="17">
    <source>
        <dbReference type="Pfam" id="PF02163"/>
    </source>
</evidence>
<dbReference type="InterPro" id="IPR008915">
    <property type="entry name" value="Peptidase_M50"/>
</dbReference>
<keyword evidence="7" id="KW-0479">Metal-binding</keyword>
<comment type="cofactor">
    <cofactor evidence="1">
        <name>Zn(2+)</name>
        <dbReference type="ChEBI" id="CHEBI:29105"/>
    </cofactor>
</comment>
<feature type="transmembrane region" description="Helical" evidence="16">
    <location>
        <begin position="171"/>
        <end position="194"/>
    </location>
</feature>
<keyword evidence="9" id="KW-0378">Hydrolase</keyword>
<keyword evidence="6 16" id="KW-0812">Transmembrane</keyword>
<organism evidence="18 19">
    <name type="scientific">Actinomycetospora straminea</name>
    <dbReference type="NCBI Taxonomy" id="663607"/>
    <lineage>
        <taxon>Bacteria</taxon>
        <taxon>Bacillati</taxon>
        <taxon>Actinomycetota</taxon>
        <taxon>Actinomycetes</taxon>
        <taxon>Pseudonocardiales</taxon>
        <taxon>Pseudonocardiaceae</taxon>
        <taxon>Actinomycetospora</taxon>
    </lineage>
</organism>
<dbReference type="PIRSF" id="PIRSF006404">
    <property type="entry name" value="UCP006404_Pept_M50_CBS"/>
    <property type="match status" value="1"/>
</dbReference>
<keyword evidence="5 18" id="KW-0645">Protease</keyword>
<comment type="subcellular location">
    <subcellularLocation>
        <location evidence="2">Cell membrane</location>
        <topology evidence="2">Multi-pass membrane protein</topology>
    </subcellularLocation>
</comment>
<evidence type="ECO:0000256" key="1">
    <source>
        <dbReference type="ARBA" id="ARBA00001947"/>
    </source>
</evidence>
<feature type="transmembrane region" description="Helical" evidence="16">
    <location>
        <begin position="43"/>
        <end position="66"/>
    </location>
</feature>
<keyword evidence="19" id="KW-1185">Reference proteome</keyword>
<proteinExistence type="inferred from homology"/>
<evidence type="ECO:0000256" key="16">
    <source>
        <dbReference type="SAM" id="Phobius"/>
    </source>
</evidence>
<keyword evidence="10" id="KW-0862">Zinc</keyword>
<keyword evidence="11 16" id="KW-1133">Transmembrane helix</keyword>
<evidence type="ECO:0000313" key="19">
    <source>
        <dbReference type="Proteomes" id="UP001500457"/>
    </source>
</evidence>
<evidence type="ECO:0000256" key="10">
    <source>
        <dbReference type="ARBA" id="ARBA00022833"/>
    </source>
</evidence>
<gene>
    <name evidence="18" type="ORF">GCM10023203_34440</name>
</gene>
<comment type="caution">
    <text evidence="18">The sequence shown here is derived from an EMBL/GenBank/DDBJ whole genome shotgun (WGS) entry which is preliminary data.</text>
</comment>
<dbReference type="Proteomes" id="UP001500457">
    <property type="component" value="Unassembled WGS sequence"/>
</dbReference>
<keyword evidence="8" id="KW-0677">Repeat</keyword>
<keyword evidence="4" id="KW-1003">Cell membrane</keyword>
<evidence type="ECO:0000256" key="9">
    <source>
        <dbReference type="ARBA" id="ARBA00022801"/>
    </source>
</evidence>
<feature type="domain" description="Peptidase M50" evidence="17">
    <location>
        <begin position="158"/>
        <end position="222"/>
    </location>
</feature>
<comment type="similarity">
    <text evidence="3">Belongs to the peptidase M50B family.</text>
</comment>
<dbReference type="CDD" id="cd06164">
    <property type="entry name" value="S2P-M50_SpoIVFB_CBS"/>
    <property type="match status" value="1"/>
</dbReference>
<evidence type="ECO:0000256" key="4">
    <source>
        <dbReference type="ARBA" id="ARBA00022475"/>
    </source>
</evidence>
<feature type="compositionally biased region" description="Basic residues" evidence="15">
    <location>
        <begin position="436"/>
        <end position="446"/>
    </location>
</feature>
<evidence type="ECO:0000256" key="3">
    <source>
        <dbReference type="ARBA" id="ARBA00007931"/>
    </source>
</evidence>